<dbReference type="PROSITE" id="PS50181">
    <property type="entry name" value="FBOX"/>
    <property type="match status" value="1"/>
</dbReference>
<dbReference type="HOGENOM" id="CLU_016785_1_2_1"/>
<evidence type="ECO:0000313" key="5">
    <source>
        <dbReference type="Proteomes" id="UP000006753"/>
    </source>
</evidence>
<feature type="region of interest" description="Disordered" evidence="1">
    <location>
        <begin position="477"/>
        <end position="512"/>
    </location>
</feature>
<dbReference type="GO" id="GO:0000987">
    <property type="term" value="F:cis-regulatory region sequence-specific DNA binding"/>
    <property type="evidence" value="ECO:0007669"/>
    <property type="project" value="TreeGrafter"/>
</dbReference>
<proteinExistence type="predicted"/>
<dbReference type="EMBL" id="JH921437">
    <property type="protein sequence ID" value="EKD17233.1"/>
    <property type="molecule type" value="Genomic_DNA"/>
</dbReference>
<dbReference type="InterPro" id="IPR036047">
    <property type="entry name" value="F-box-like_dom_sf"/>
</dbReference>
<name>K1X932_MARBU</name>
<dbReference type="KEGG" id="mbe:MBM_04810"/>
<evidence type="ECO:0000256" key="1">
    <source>
        <dbReference type="SAM" id="MobiDB-lite"/>
    </source>
</evidence>
<evidence type="ECO:0000259" key="3">
    <source>
        <dbReference type="PROSITE" id="PS51184"/>
    </source>
</evidence>
<dbReference type="InterPro" id="IPR001810">
    <property type="entry name" value="F-box_dom"/>
</dbReference>
<dbReference type="GO" id="GO:0005634">
    <property type="term" value="C:nucleus"/>
    <property type="evidence" value="ECO:0007669"/>
    <property type="project" value="TreeGrafter"/>
</dbReference>
<evidence type="ECO:0000313" key="4">
    <source>
        <dbReference type="EMBL" id="EKD17233.1"/>
    </source>
</evidence>
<dbReference type="Proteomes" id="UP000006753">
    <property type="component" value="Unassembled WGS sequence"/>
</dbReference>
<dbReference type="STRING" id="1072389.K1X932"/>
<dbReference type="InterPro" id="IPR041667">
    <property type="entry name" value="Cupin_8"/>
</dbReference>
<dbReference type="InParanoid" id="K1X932"/>
<dbReference type="SUPFAM" id="SSF51197">
    <property type="entry name" value="Clavaminate synthase-like"/>
    <property type="match status" value="1"/>
</dbReference>
<dbReference type="Pfam" id="PF13621">
    <property type="entry name" value="Cupin_8"/>
    <property type="match status" value="1"/>
</dbReference>
<dbReference type="PROSITE" id="PS51184">
    <property type="entry name" value="JMJC"/>
    <property type="match status" value="1"/>
</dbReference>
<dbReference type="PANTHER" id="PTHR12480:SF21">
    <property type="entry name" value="JMJC DOMAIN-CONTAINING PROTEIN 8"/>
    <property type="match status" value="1"/>
</dbReference>
<dbReference type="Gene3D" id="1.20.1280.50">
    <property type="match status" value="1"/>
</dbReference>
<dbReference type="PANTHER" id="PTHR12480">
    <property type="entry name" value="ARGININE DEMETHYLASE AND LYSYL-HYDROXYLASE JMJD"/>
    <property type="match status" value="1"/>
</dbReference>
<dbReference type="InterPro" id="IPR003347">
    <property type="entry name" value="JmjC_dom"/>
</dbReference>
<organism evidence="4 5">
    <name type="scientific">Marssonina brunnea f. sp. multigermtubi (strain MB_m1)</name>
    <name type="common">Marssonina leaf spot fungus</name>
    <dbReference type="NCBI Taxonomy" id="1072389"/>
    <lineage>
        <taxon>Eukaryota</taxon>
        <taxon>Fungi</taxon>
        <taxon>Dikarya</taxon>
        <taxon>Ascomycota</taxon>
        <taxon>Pezizomycotina</taxon>
        <taxon>Leotiomycetes</taxon>
        <taxon>Helotiales</taxon>
        <taxon>Drepanopezizaceae</taxon>
        <taxon>Drepanopeziza</taxon>
    </lineage>
</organism>
<dbReference type="InterPro" id="IPR050910">
    <property type="entry name" value="JMJD6_ArgDemeth/LysHydrox"/>
</dbReference>
<dbReference type="eggNOG" id="KOG2130">
    <property type="taxonomic scope" value="Eukaryota"/>
</dbReference>
<feature type="compositionally biased region" description="Basic and acidic residues" evidence="1">
    <location>
        <begin position="477"/>
        <end position="492"/>
    </location>
</feature>
<reference evidence="4 5" key="1">
    <citation type="journal article" date="2012" name="BMC Genomics">
        <title>Sequencing the genome of Marssonina brunnea reveals fungus-poplar co-evolution.</title>
        <authorList>
            <person name="Zhu S."/>
            <person name="Cao Y.-Z."/>
            <person name="Jiang C."/>
            <person name="Tan B.-Y."/>
            <person name="Wang Z."/>
            <person name="Feng S."/>
            <person name="Zhang L."/>
            <person name="Su X.-H."/>
            <person name="Brejova B."/>
            <person name="Vinar T."/>
            <person name="Xu M."/>
            <person name="Wang M.-X."/>
            <person name="Zhang S.-G."/>
            <person name="Huang M.-R."/>
            <person name="Wu R."/>
            <person name="Zhou Y."/>
        </authorList>
    </citation>
    <scope>NUCLEOTIDE SEQUENCE [LARGE SCALE GENOMIC DNA]</scope>
    <source>
        <strain evidence="4 5">MB_m1</strain>
    </source>
</reference>
<feature type="domain" description="JmjC" evidence="3">
    <location>
        <begin position="274"/>
        <end position="436"/>
    </location>
</feature>
<dbReference type="AlphaFoldDB" id="K1X932"/>
<protein>
    <submittedName>
        <fullName evidence="4">Uncharacterized protein</fullName>
    </submittedName>
</protein>
<gene>
    <name evidence="4" type="ORF">MBM_04810</name>
</gene>
<feature type="region of interest" description="Disordered" evidence="1">
    <location>
        <begin position="1"/>
        <end position="31"/>
    </location>
</feature>
<dbReference type="Pfam" id="PF12937">
    <property type="entry name" value="F-box-like"/>
    <property type="match status" value="1"/>
</dbReference>
<dbReference type="SMART" id="SM00558">
    <property type="entry name" value="JmjC"/>
    <property type="match status" value="1"/>
</dbReference>
<dbReference type="SUPFAM" id="SSF81383">
    <property type="entry name" value="F-box domain"/>
    <property type="match status" value="1"/>
</dbReference>
<keyword evidence="5" id="KW-1185">Reference proteome</keyword>
<feature type="domain" description="F-box" evidence="2">
    <location>
        <begin position="72"/>
        <end position="118"/>
    </location>
</feature>
<accession>K1X932</accession>
<dbReference type="OrthoDB" id="424465at2759"/>
<dbReference type="OMA" id="WPAYKNW"/>
<evidence type="ECO:0000259" key="2">
    <source>
        <dbReference type="PROSITE" id="PS50181"/>
    </source>
</evidence>
<sequence length="512" mass="56852">MKSSVLSGETGLPPMEVHRSSGSGAGGGVGSQSTVISLEDLPLHAIPQHPLGVKPSGNQYAAAAVSISRNFIGSFRGLPDEVLAVFLDYLDSYTLRLLGSTCKFLYAFCRSDDLWKTLFVQSPISKSGSFPWQGTWRSTLLGLAKEQTAQVTCDNVYSDVLYRPFLCTHISLKPFTNNIPHCNTIPRLEDLTPEEFSSKWSDKPFILTQPVQQWPVYRSWTTDTLLEKYGSVKFRAEAVDWTLATYVSYMTNSADESPLYLFDRSFVSKMSLQTSKSQPTASYWIPECFGEDLFAVLGDDRPDDKWLIVGPARSGSTYHKDPNATSAWNAVLRGSKYWIMFPSSPSSPPPPGVYVSEDQSEVTSPLSIAEWLLGFHAEARKTPGCVEGVCGEGEVLHVPSGWWHLVVNLETSIAITQNFVPRAHLGRVLEFLKDNTADQVSGFKKEVTDPYGVFLKRMREEHPELLEQALAELERKAEGRKRKWDDVARNDEENGGGGFSFGFGSDSDEEVP</sequence>
<dbReference type="Gene3D" id="2.60.120.650">
    <property type="entry name" value="Cupin"/>
    <property type="match status" value="1"/>
</dbReference>